<comment type="caution">
    <text evidence="2">The sequence shown here is derived from an EMBL/GenBank/DDBJ whole genome shotgun (WGS) entry which is preliminary data.</text>
</comment>
<feature type="signal peptide" evidence="1">
    <location>
        <begin position="1"/>
        <end position="22"/>
    </location>
</feature>
<evidence type="ECO:0000256" key="1">
    <source>
        <dbReference type="SAM" id="SignalP"/>
    </source>
</evidence>
<feature type="chain" id="PRO_5019441147" evidence="1">
    <location>
        <begin position="23"/>
        <end position="278"/>
    </location>
</feature>
<sequence>MRKTPSLIISILVFSASFTLLADDSIPLSEKSDKEYRAVLHHFEDVIPDDLDPLYSVALLTPYGFLDVHPTQYTDVEKRQSFANFNLGAISNGMLRLDESQVESLSNLALCYEDSCRKRRIDAIKVFLDKVKPHLTVFKKNRELEVIQQISTELYRINNAFISPVEILTYEPSKDAGFVPSSQYTKHRTLNELPKIQKYSEDSEVLIEVMNEYNVSAIAKIEDGGLNIVFGGFADNHWGAVLYEADFRLAEIGETNQLGYEYDDIEKISDTAFYYQTN</sequence>
<name>A0A432Z5K7_9GAMM</name>
<dbReference type="AlphaFoldDB" id="A0A432Z5K7"/>
<evidence type="ECO:0000313" key="3">
    <source>
        <dbReference type="Proteomes" id="UP000288058"/>
    </source>
</evidence>
<evidence type="ECO:0000313" key="2">
    <source>
        <dbReference type="EMBL" id="RUO73182.1"/>
    </source>
</evidence>
<protein>
    <submittedName>
        <fullName evidence="2">Uncharacterized protein</fullName>
    </submittedName>
</protein>
<reference evidence="3" key="1">
    <citation type="journal article" date="2018" name="Front. Microbiol.">
        <title>Genome-Based Analysis Reveals the Taxonomy and Diversity of the Family Idiomarinaceae.</title>
        <authorList>
            <person name="Liu Y."/>
            <person name="Lai Q."/>
            <person name="Shao Z."/>
        </authorList>
    </citation>
    <scope>NUCLEOTIDE SEQUENCE [LARGE SCALE GENOMIC DNA]</scope>
    <source>
        <strain evidence="3">R22</strain>
    </source>
</reference>
<keyword evidence="1" id="KW-0732">Signal</keyword>
<accession>A0A432Z5K7</accession>
<keyword evidence="3" id="KW-1185">Reference proteome</keyword>
<proteinExistence type="predicted"/>
<dbReference type="EMBL" id="PIQC01000001">
    <property type="protein sequence ID" value="RUO73182.1"/>
    <property type="molecule type" value="Genomic_DNA"/>
</dbReference>
<organism evidence="2 3">
    <name type="scientific">Idiomarina ramblicola</name>
    <dbReference type="NCBI Taxonomy" id="263724"/>
    <lineage>
        <taxon>Bacteria</taxon>
        <taxon>Pseudomonadati</taxon>
        <taxon>Pseudomonadota</taxon>
        <taxon>Gammaproteobacteria</taxon>
        <taxon>Alteromonadales</taxon>
        <taxon>Idiomarinaceae</taxon>
        <taxon>Idiomarina</taxon>
    </lineage>
</organism>
<gene>
    <name evidence="2" type="ORF">CWI78_01705</name>
</gene>
<dbReference type="Proteomes" id="UP000288058">
    <property type="component" value="Unassembled WGS sequence"/>
</dbReference>